<dbReference type="PANTHER" id="PTHR21016:SF4">
    <property type="entry name" value="TM2 DOMAIN-CONTAINING PROTEIN 2"/>
    <property type="match status" value="1"/>
</dbReference>
<keyword evidence="2 7" id="KW-0812">Transmembrane</keyword>
<keyword evidence="3" id="KW-0732">Signal</keyword>
<evidence type="ECO:0000256" key="1">
    <source>
        <dbReference type="ARBA" id="ARBA00004141"/>
    </source>
</evidence>
<evidence type="ECO:0000259" key="8">
    <source>
        <dbReference type="Pfam" id="PF05154"/>
    </source>
</evidence>
<keyword evidence="11" id="KW-1185">Reference proteome</keyword>
<dbReference type="InterPro" id="IPR026870">
    <property type="entry name" value="Zinc_ribbon_dom"/>
</dbReference>
<evidence type="ECO:0000259" key="9">
    <source>
        <dbReference type="Pfam" id="PF13240"/>
    </source>
</evidence>
<dbReference type="EMBL" id="LVYD01000078">
    <property type="protein sequence ID" value="OQP59495.1"/>
    <property type="molecule type" value="Genomic_DNA"/>
</dbReference>
<dbReference type="OrthoDB" id="9816361at2"/>
<feature type="domain" description="TM2" evidence="8">
    <location>
        <begin position="42"/>
        <end position="90"/>
    </location>
</feature>
<dbReference type="GO" id="GO:0016020">
    <property type="term" value="C:membrane"/>
    <property type="evidence" value="ECO:0007669"/>
    <property type="project" value="UniProtKB-SubCell"/>
</dbReference>
<accession>A0A1V9FMB6</accession>
<sequence>MFCSNCGTQIDDKAVVCVKCGVPTHNFSQTAARAHNAVAAEGYDWLTTLLLCFFVGGLGIHSFYTKKTGIGIAQLFTLGGCGIWALVDLIMIITENFKDGQGRPLVRK</sequence>
<dbReference type="Pfam" id="PF05154">
    <property type="entry name" value="TM2"/>
    <property type="match status" value="1"/>
</dbReference>
<dbReference type="PANTHER" id="PTHR21016">
    <property type="entry name" value="BETA-AMYLOID BINDING PROTEIN-RELATED"/>
    <property type="match status" value="1"/>
</dbReference>
<name>A0A1V9FMB6_9BACT</name>
<evidence type="ECO:0008006" key="12">
    <source>
        <dbReference type="Google" id="ProtNLM"/>
    </source>
</evidence>
<feature type="transmembrane region" description="Helical" evidence="7">
    <location>
        <begin position="70"/>
        <end position="93"/>
    </location>
</feature>
<evidence type="ECO:0000256" key="4">
    <source>
        <dbReference type="ARBA" id="ARBA00022989"/>
    </source>
</evidence>
<protein>
    <recommendedName>
        <fullName evidence="12">TM2 domain-containing protein</fullName>
    </recommendedName>
</protein>
<comment type="caution">
    <text evidence="10">The sequence shown here is derived from an EMBL/GenBank/DDBJ whole genome shotgun (WGS) entry which is preliminary data.</text>
</comment>
<reference evidence="10 11" key="1">
    <citation type="submission" date="2016-03" db="EMBL/GenBank/DDBJ databases">
        <title>Niastella vici sp. nov., isolated from farmland soil.</title>
        <authorList>
            <person name="Chen L."/>
            <person name="Wang D."/>
            <person name="Yang S."/>
            <person name="Wang G."/>
        </authorList>
    </citation>
    <scope>NUCLEOTIDE SEQUENCE [LARGE SCALE GENOMIC DNA]</scope>
    <source>
        <strain evidence="10 11">DJ57</strain>
    </source>
</reference>
<dbReference type="RefSeq" id="WP_081154673.1">
    <property type="nucleotide sequence ID" value="NZ_LVYD01000078.1"/>
</dbReference>
<dbReference type="STRING" id="1703345.A3860_37285"/>
<evidence type="ECO:0000256" key="2">
    <source>
        <dbReference type="ARBA" id="ARBA00022692"/>
    </source>
</evidence>
<dbReference type="InterPro" id="IPR050932">
    <property type="entry name" value="TM2D1-3-like"/>
</dbReference>
<proteinExistence type="predicted"/>
<feature type="domain" description="Zinc-ribbon" evidence="9">
    <location>
        <begin position="2"/>
        <end position="21"/>
    </location>
</feature>
<organism evidence="10 11">
    <name type="scientific">Niastella vici</name>
    <dbReference type="NCBI Taxonomy" id="1703345"/>
    <lineage>
        <taxon>Bacteria</taxon>
        <taxon>Pseudomonadati</taxon>
        <taxon>Bacteroidota</taxon>
        <taxon>Chitinophagia</taxon>
        <taxon>Chitinophagales</taxon>
        <taxon>Chitinophagaceae</taxon>
        <taxon>Niastella</taxon>
    </lineage>
</organism>
<evidence type="ECO:0000256" key="6">
    <source>
        <dbReference type="ARBA" id="ARBA00023180"/>
    </source>
</evidence>
<evidence type="ECO:0000313" key="10">
    <source>
        <dbReference type="EMBL" id="OQP59495.1"/>
    </source>
</evidence>
<keyword evidence="4 7" id="KW-1133">Transmembrane helix</keyword>
<comment type="subcellular location">
    <subcellularLocation>
        <location evidence="1">Membrane</location>
        <topology evidence="1">Multi-pass membrane protein</topology>
    </subcellularLocation>
</comment>
<gene>
    <name evidence="10" type="ORF">A3860_37285</name>
</gene>
<dbReference type="Pfam" id="PF13240">
    <property type="entry name" value="Zn_Ribbon_1"/>
    <property type="match status" value="1"/>
</dbReference>
<dbReference type="InterPro" id="IPR007829">
    <property type="entry name" value="TM2"/>
</dbReference>
<dbReference type="AlphaFoldDB" id="A0A1V9FMB6"/>
<evidence type="ECO:0000256" key="5">
    <source>
        <dbReference type="ARBA" id="ARBA00023136"/>
    </source>
</evidence>
<dbReference type="Proteomes" id="UP000192796">
    <property type="component" value="Unassembled WGS sequence"/>
</dbReference>
<evidence type="ECO:0000313" key="11">
    <source>
        <dbReference type="Proteomes" id="UP000192796"/>
    </source>
</evidence>
<evidence type="ECO:0000256" key="3">
    <source>
        <dbReference type="ARBA" id="ARBA00022729"/>
    </source>
</evidence>
<evidence type="ECO:0000256" key="7">
    <source>
        <dbReference type="SAM" id="Phobius"/>
    </source>
</evidence>
<feature type="transmembrane region" description="Helical" evidence="7">
    <location>
        <begin position="43"/>
        <end position="64"/>
    </location>
</feature>
<keyword evidence="6" id="KW-0325">Glycoprotein</keyword>
<keyword evidence="5 7" id="KW-0472">Membrane</keyword>